<dbReference type="AlphaFoldDB" id="A0A9W5REA2"/>
<keyword evidence="5" id="KW-0106">Calcium</keyword>
<dbReference type="SUPFAM" id="SSF51445">
    <property type="entry name" value="(Trans)glycosidases"/>
    <property type="match status" value="1"/>
</dbReference>
<evidence type="ECO:0000256" key="6">
    <source>
        <dbReference type="ARBA" id="ARBA00023235"/>
    </source>
</evidence>
<dbReference type="Gene3D" id="3.90.400.10">
    <property type="entry name" value="Oligo-1,6-glucosidase, Domain 2"/>
    <property type="match status" value="1"/>
</dbReference>
<dbReference type="Gene3D" id="2.60.40.1180">
    <property type="entry name" value="Golgi alpha-mannosidase II"/>
    <property type="match status" value="1"/>
</dbReference>
<keyword evidence="4" id="KW-0479">Metal-binding</keyword>
<evidence type="ECO:0000313" key="10">
    <source>
        <dbReference type="EMBL" id="EPD30735.1"/>
    </source>
</evidence>
<dbReference type="GO" id="GO:0047471">
    <property type="term" value="F:maltose alpha-D-glucosyltransferase activity"/>
    <property type="evidence" value="ECO:0007669"/>
    <property type="project" value="UniProtKB-EC"/>
</dbReference>
<dbReference type="InterPro" id="IPR012810">
    <property type="entry name" value="TreS/a-amylase_N"/>
</dbReference>
<evidence type="ECO:0000313" key="11">
    <source>
        <dbReference type="Proteomes" id="UP000014387"/>
    </source>
</evidence>
<evidence type="ECO:0000256" key="5">
    <source>
        <dbReference type="ARBA" id="ARBA00022837"/>
    </source>
</evidence>
<dbReference type="InterPro" id="IPR032091">
    <property type="entry name" value="Malt_amylase-like_C"/>
</dbReference>
<gene>
    <name evidence="10" type="ORF">HMPREF9238_00489</name>
</gene>
<keyword evidence="6" id="KW-0413">Isomerase</keyword>
<comment type="similarity">
    <text evidence="2">Belongs to the glycosyl hydrolase 13 family. TreS subfamily.</text>
</comment>
<evidence type="ECO:0000256" key="7">
    <source>
        <dbReference type="ARBA" id="ARBA00031378"/>
    </source>
</evidence>
<dbReference type="RefSeq" id="WP_016443847.1">
    <property type="nucleotide sequence ID" value="NZ_KE150266.1"/>
</dbReference>
<dbReference type="OrthoDB" id="9043248at2"/>
<dbReference type="EC" id="5.4.99.16" evidence="3"/>
<protein>
    <recommendedName>
        <fullName evidence="3">maltose alpha-D-glucosyltransferase</fullName>
        <ecNumber evidence="3">5.4.99.16</ecNumber>
    </recommendedName>
    <alternativeName>
        <fullName evidence="7">Maltose alpha-D-glucosyltransferase</fullName>
    </alternativeName>
</protein>
<evidence type="ECO:0000256" key="3">
    <source>
        <dbReference type="ARBA" id="ARBA00012619"/>
    </source>
</evidence>
<dbReference type="NCBIfam" id="TIGR02456">
    <property type="entry name" value="treS_nterm"/>
    <property type="match status" value="1"/>
</dbReference>
<dbReference type="GO" id="GO:0046872">
    <property type="term" value="F:metal ion binding"/>
    <property type="evidence" value="ECO:0007669"/>
    <property type="project" value="UniProtKB-KW"/>
</dbReference>
<accession>A0A9W5REA2</accession>
<feature type="domain" description="Glycosyl hydrolase family 13 catalytic" evidence="9">
    <location>
        <begin position="55"/>
        <end position="450"/>
    </location>
</feature>
<comment type="catalytic activity">
    <reaction evidence="1">
        <text>D-maltose = alpha,alpha-trehalose</text>
        <dbReference type="Rhea" id="RHEA:15145"/>
        <dbReference type="ChEBI" id="CHEBI:16551"/>
        <dbReference type="ChEBI" id="CHEBI:17306"/>
        <dbReference type="EC" id="5.4.99.16"/>
    </reaction>
</comment>
<name>A0A9W5REA2_9ACTO</name>
<proteinExistence type="inferred from homology"/>
<dbReference type="SMART" id="SM00642">
    <property type="entry name" value="Aamy"/>
    <property type="match status" value="1"/>
</dbReference>
<comment type="caution">
    <text evidence="10">The sequence shown here is derived from an EMBL/GenBank/DDBJ whole genome shotgun (WGS) entry which is preliminary data.</text>
</comment>
<organism evidence="10 11">
    <name type="scientific">Gleimia europaea ACS-120-V-Col10b</name>
    <dbReference type="NCBI Taxonomy" id="883069"/>
    <lineage>
        <taxon>Bacteria</taxon>
        <taxon>Bacillati</taxon>
        <taxon>Actinomycetota</taxon>
        <taxon>Actinomycetes</taxon>
        <taxon>Actinomycetales</taxon>
        <taxon>Actinomycetaceae</taxon>
        <taxon>Gleimia</taxon>
    </lineage>
</organism>
<reference evidence="10 11" key="1">
    <citation type="submission" date="2013-05" db="EMBL/GenBank/DDBJ databases">
        <title>The Genome Sequence of Actinomyces europaeus ACS-120-V-COL10B.</title>
        <authorList>
            <consortium name="The Broad Institute Genomics Platform"/>
            <person name="Earl A."/>
            <person name="Ward D."/>
            <person name="Feldgarden M."/>
            <person name="Gevers D."/>
            <person name="Saerens B."/>
            <person name="Vaneechoutte M."/>
            <person name="Walker B."/>
            <person name="Young S."/>
            <person name="Zeng Q."/>
            <person name="Gargeya S."/>
            <person name="Fitzgerald M."/>
            <person name="Haas B."/>
            <person name="Abouelleil A."/>
            <person name="Allen A.W."/>
            <person name="Alvarado L."/>
            <person name="Arachchi H.M."/>
            <person name="Berlin A.M."/>
            <person name="Chapman S.B."/>
            <person name="Gainer-Dewar J."/>
            <person name="Goldberg J."/>
            <person name="Griggs A."/>
            <person name="Gujja S."/>
            <person name="Hansen M."/>
            <person name="Howarth C."/>
            <person name="Imamovic A."/>
            <person name="Ireland A."/>
            <person name="Larimer J."/>
            <person name="McCowan C."/>
            <person name="Murphy C."/>
            <person name="Pearson M."/>
            <person name="Poon T.W."/>
            <person name="Priest M."/>
            <person name="Roberts A."/>
            <person name="Saif S."/>
            <person name="Shea T."/>
            <person name="Sisk P."/>
            <person name="Sykes S."/>
            <person name="Wortman J."/>
            <person name="Nusbaum C."/>
            <person name="Birren B."/>
        </authorList>
    </citation>
    <scope>NUCLEOTIDE SEQUENCE [LARGE SCALE GENOMIC DNA]</scope>
    <source>
        <strain evidence="10 11">ACS-120-V-Col10b</strain>
    </source>
</reference>
<evidence type="ECO:0000256" key="8">
    <source>
        <dbReference type="SAM" id="MobiDB-lite"/>
    </source>
</evidence>
<feature type="compositionally biased region" description="Basic and acidic residues" evidence="8">
    <location>
        <begin position="19"/>
        <end position="28"/>
    </location>
</feature>
<dbReference type="EMBL" id="AGWN01000001">
    <property type="protein sequence ID" value="EPD30735.1"/>
    <property type="molecule type" value="Genomic_DNA"/>
</dbReference>
<dbReference type="Pfam" id="PF00128">
    <property type="entry name" value="Alpha-amylase"/>
    <property type="match status" value="2"/>
</dbReference>
<sequence length="594" mass="67989">MTLSPRDNAPTGAIPLIPRDGDDATTREVPEERVVATLPTPAEDPHWYRTAVFYEVLTHSFFDANNDGTGDFKGLTEKLDYLAWLGIDAIWIPPFYPSPMGDGGYDISDYTNVDPRYGTMDDFRTLMEEAHKRHIRVVIDMVMNHTSCAHPWFQASRHDPAGPYADFYVWRDRPAEYLDARIIFIDTEDSNWTYDEVRGQYFWHRFFSHQPDLNFENPAVREAIKNTIRFWADTGVDGFRLDAIPYLYEEDGTNCENLPRTHDFIAELRDMVDEEYPGTVLIAEANQPPHEVVAYFGSDSRPECHVCFHFPIMPKIFAALREETSKGVREAFAATPPLPKGGQWGTFLRNHDELTLEMVTDEERQAMYGWYAPEPRMRANVGIRRRLAPLLRGSRREVELAHAMLLSFPGSPFLYYGDEIGMGDNIWLKDRDGVRTPMQWDSTPGAGFSKGNPNTFYLPLIEDGPYAPAAINVSEHRSRPTSMLNWLRGMLEVRKRYPVFGIGSLTLLSTSDDAVLAYLRRDERQTVLCVNNLSTTSRSATIQLPGMGGWRLYDTASGNRFPDVREDETIDITLGRHGFYWLEATFLNEEDEEE</sequence>
<dbReference type="Pfam" id="PF16657">
    <property type="entry name" value="Malt_amylase_C"/>
    <property type="match status" value="1"/>
</dbReference>
<dbReference type="FunFam" id="3.20.20.80:FF:000055">
    <property type="entry name" value="Trehalose synthase"/>
    <property type="match status" value="1"/>
</dbReference>
<dbReference type="SUPFAM" id="SSF51011">
    <property type="entry name" value="Glycosyl hydrolase domain"/>
    <property type="match status" value="1"/>
</dbReference>
<evidence type="ECO:0000256" key="2">
    <source>
        <dbReference type="ARBA" id="ARBA00005496"/>
    </source>
</evidence>
<dbReference type="InterPro" id="IPR013780">
    <property type="entry name" value="Glyco_hydro_b"/>
</dbReference>
<evidence type="ECO:0000256" key="4">
    <source>
        <dbReference type="ARBA" id="ARBA00022723"/>
    </source>
</evidence>
<evidence type="ECO:0000256" key="1">
    <source>
        <dbReference type="ARBA" id="ARBA00001595"/>
    </source>
</evidence>
<dbReference type="InterPro" id="IPR006047">
    <property type="entry name" value="GH13_cat_dom"/>
</dbReference>
<keyword evidence="11" id="KW-1185">Reference proteome</keyword>
<dbReference type="InterPro" id="IPR045857">
    <property type="entry name" value="O16G_dom_2"/>
</dbReference>
<dbReference type="InterPro" id="IPR017853">
    <property type="entry name" value="GH"/>
</dbReference>
<dbReference type="PANTHER" id="PTHR10357:SF219">
    <property type="entry name" value="MALTOSE ALPHA-D-GLUCOSYLTRANSFERASE"/>
    <property type="match status" value="1"/>
</dbReference>
<dbReference type="Gene3D" id="3.20.20.80">
    <property type="entry name" value="Glycosidases"/>
    <property type="match status" value="1"/>
</dbReference>
<feature type="region of interest" description="Disordered" evidence="8">
    <location>
        <begin position="1"/>
        <end position="28"/>
    </location>
</feature>
<dbReference type="CDD" id="cd11334">
    <property type="entry name" value="AmyAc_TreS"/>
    <property type="match status" value="1"/>
</dbReference>
<dbReference type="GO" id="GO:0005975">
    <property type="term" value="P:carbohydrate metabolic process"/>
    <property type="evidence" value="ECO:0007669"/>
    <property type="project" value="InterPro"/>
</dbReference>
<dbReference type="Proteomes" id="UP000014387">
    <property type="component" value="Unassembled WGS sequence"/>
</dbReference>
<dbReference type="PANTHER" id="PTHR10357">
    <property type="entry name" value="ALPHA-AMYLASE FAMILY MEMBER"/>
    <property type="match status" value="1"/>
</dbReference>
<evidence type="ECO:0000259" key="9">
    <source>
        <dbReference type="SMART" id="SM00642"/>
    </source>
</evidence>